<evidence type="ECO:0000313" key="2">
    <source>
        <dbReference type="WBParaSite" id="nRc.2.0.1.t14290-RA"/>
    </source>
</evidence>
<dbReference type="Proteomes" id="UP000887565">
    <property type="component" value="Unplaced"/>
</dbReference>
<reference evidence="2" key="1">
    <citation type="submission" date="2022-11" db="UniProtKB">
        <authorList>
            <consortium name="WormBaseParasite"/>
        </authorList>
    </citation>
    <scope>IDENTIFICATION</scope>
</reference>
<evidence type="ECO:0000313" key="1">
    <source>
        <dbReference type="Proteomes" id="UP000887565"/>
    </source>
</evidence>
<organism evidence="1 2">
    <name type="scientific">Romanomermis culicivorax</name>
    <name type="common">Nematode worm</name>
    <dbReference type="NCBI Taxonomy" id="13658"/>
    <lineage>
        <taxon>Eukaryota</taxon>
        <taxon>Metazoa</taxon>
        <taxon>Ecdysozoa</taxon>
        <taxon>Nematoda</taxon>
        <taxon>Enoplea</taxon>
        <taxon>Dorylaimia</taxon>
        <taxon>Mermithida</taxon>
        <taxon>Mermithoidea</taxon>
        <taxon>Mermithidae</taxon>
        <taxon>Romanomermis</taxon>
    </lineage>
</organism>
<name>A0A915IKE1_ROMCU</name>
<accession>A0A915IKE1</accession>
<dbReference type="WBParaSite" id="nRc.2.0.1.t14290-RA">
    <property type="protein sequence ID" value="nRc.2.0.1.t14290-RA"/>
    <property type="gene ID" value="nRc.2.0.1.g14290"/>
</dbReference>
<sequence length="92" mass="10667">MKLIVVQALSGAPDSEFCRILHTFRWTRDWVESLHKICNHLSATPSPNAQLSTATSPRRLEIVEKYLFLVENDILERNSFKKPKTVRHHPSE</sequence>
<dbReference type="AlphaFoldDB" id="A0A915IKE1"/>
<protein>
    <submittedName>
        <fullName evidence="2">Uncharacterized protein</fullName>
    </submittedName>
</protein>
<keyword evidence="1" id="KW-1185">Reference proteome</keyword>
<proteinExistence type="predicted"/>